<feature type="region of interest" description="Disordered" evidence="1">
    <location>
        <begin position="1"/>
        <end position="39"/>
    </location>
</feature>
<organism evidence="2 3">
    <name type="scientific">Penicillium malachiteum</name>
    <dbReference type="NCBI Taxonomy" id="1324776"/>
    <lineage>
        <taxon>Eukaryota</taxon>
        <taxon>Fungi</taxon>
        <taxon>Dikarya</taxon>
        <taxon>Ascomycota</taxon>
        <taxon>Pezizomycotina</taxon>
        <taxon>Eurotiomycetes</taxon>
        <taxon>Eurotiomycetidae</taxon>
        <taxon>Eurotiales</taxon>
        <taxon>Aspergillaceae</taxon>
        <taxon>Penicillium</taxon>
    </lineage>
</organism>
<feature type="compositionally biased region" description="Basic and acidic residues" evidence="1">
    <location>
        <begin position="1"/>
        <end position="10"/>
    </location>
</feature>
<feature type="region of interest" description="Disordered" evidence="1">
    <location>
        <begin position="112"/>
        <end position="136"/>
    </location>
</feature>
<reference evidence="2" key="1">
    <citation type="journal article" date="2023" name="IMA Fungus">
        <title>Comparative genomic study of the Penicillium genus elucidates a diverse pangenome and 15 lateral gene transfer events.</title>
        <authorList>
            <person name="Petersen C."/>
            <person name="Sorensen T."/>
            <person name="Nielsen M.R."/>
            <person name="Sondergaard T.E."/>
            <person name="Sorensen J.L."/>
            <person name="Fitzpatrick D.A."/>
            <person name="Frisvad J.C."/>
            <person name="Nielsen K.L."/>
        </authorList>
    </citation>
    <scope>NUCLEOTIDE SEQUENCE</scope>
    <source>
        <strain evidence="2">IBT 17514</strain>
    </source>
</reference>
<feature type="compositionally biased region" description="Basic residues" evidence="1">
    <location>
        <begin position="22"/>
        <end position="31"/>
    </location>
</feature>
<comment type="caution">
    <text evidence="2">The sequence shown here is derived from an EMBL/GenBank/DDBJ whole genome shotgun (WGS) entry which is preliminary data.</text>
</comment>
<evidence type="ECO:0000313" key="2">
    <source>
        <dbReference type="EMBL" id="KAJ5719664.1"/>
    </source>
</evidence>
<reference evidence="2" key="2">
    <citation type="submission" date="2023-01" db="EMBL/GenBank/DDBJ databases">
        <authorList>
            <person name="Petersen C."/>
        </authorList>
    </citation>
    <scope>NUCLEOTIDE SEQUENCE</scope>
    <source>
        <strain evidence="2">IBT 17514</strain>
    </source>
</reference>
<dbReference type="Proteomes" id="UP001215712">
    <property type="component" value="Unassembled WGS sequence"/>
</dbReference>
<feature type="region of interest" description="Disordered" evidence="1">
    <location>
        <begin position="482"/>
        <end position="557"/>
    </location>
</feature>
<evidence type="ECO:0000256" key="1">
    <source>
        <dbReference type="SAM" id="MobiDB-lite"/>
    </source>
</evidence>
<sequence>MATSQHRKDGSPSNPPSSSTSHKNRPGKKQKKLLDSNMSNPRLLLNRPCIYERRLPGNAYITAHIQRLQHGYYSSTTMSDVDARHVDFLAISFVFHATNTQTHRFKSATIRVSIHGEKQRSSSSRSKSDKSQPANPRFLMHAPHLIFGAVSPETMQWTFSIAGSLGISETPVSASVIPSGSLNKQFRRYEMMRIQGSSRTLKSSRGPRYDVEAGEIFWSLEENNLQRSGLPREFTFVMLIQKQHANNELKFKLDIDPVLQSWYGSYPNLMLSLPSYQPLVRREVDFQQEIGQKFAPIENPDRGFNFAALENTFDDYISMPGRSFTRTVEIPPENQNQNFNQGQGQMPQTNIGLGYQGQYGNSTRQYGGAYGNGQYHNGYNVLNPIQALQNQGFSFNDNFTANLLQSQIRQLGTQLNAAGQVAQPTTQSTTRPQNPAPTPESTRKVQSQPSDSVGSSTILAVNSEGFEEVAEQPWTVARVRRAEDEIQPSMNRSGQGGRAVRQEEGTTRPRVSQSSDRKSGRVEEHQPRVNRSDLERRLEIVTEDMSLGGHGSEPSLM</sequence>
<protein>
    <submittedName>
        <fullName evidence="2">Uncharacterized protein</fullName>
    </submittedName>
</protein>
<feature type="compositionally biased region" description="Polar residues" evidence="1">
    <location>
        <begin position="444"/>
        <end position="455"/>
    </location>
</feature>
<evidence type="ECO:0000313" key="3">
    <source>
        <dbReference type="Proteomes" id="UP001215712"/>
    </source>
</evidence>
<keyword evidence="3" id="KW-1185">Reference proteome</keyword>
<accession>A0AAD6MUV0</accession>
<dbReference type="AlphaFoldDB" id="A0AAD6MUV0"/>
<feature type="compositionally biased region" description="Basic and acidic residues" evidence="1">
    <location>
        <begin position="515"/>
        <end position="540"/>
    </location>
</feature>
<feature type="region of interest" description="Disordered" evidence="1">
    <location>
        <begin position="416"/>
        <end position="455"/>
    </location>
</feature>
<name>A0AAD6MUV0_9EURO</name>
<dbReference type="EMBL" id="JAQJAN010000010">
    <property type="protein sequence ID" value="KAJ5719664.1"/>
    <property type="molecule type" value="Genomic_DNA"/>
</dbReference>
<proteinExistence type="predicted"/>
<feature type="compositionally biased region" description="Polar residues" evidence="1">
    <location>
        <begin position="416"/>
        <end position="433"/>
    </location>
</feature>
<feature type="compositionally biased region" description="Basic and acidic residues" evidence="1">
    <location>
        <begin position="114"/>
        <end position="130"/>
    </location>
</feature>
<gene>
    <name evidence="2" type="ORF">N7493_007242</name>
</gene>